<dbReference type="OrthoDB" id="7931313at2759"/>
<evidence type="ECO:0000313" key="4">
    <source>
        <dbReference type="RefSeq" id="XP_029404210.2"/>
    </source>
</evidence>
<keyword evidence="3" id="KW-1185">Reference proteome</keyword>
<dbReference type="Proteomes" id="UP001652620">
    <property type="component" value="Chromosome 2"/>
</dbReference>
<feature type="chain" id="PRO_5047515764" evidence="2">
    <location>
        <begin position="27"/>
        <end position="182"/>
    </location>
</feature>
<reference evidence="3" key="1">
    <citation type="submission" date="2025-05" db="UniProtKB">
        <authorList>
            <consortium name="RefSeq"/>
        </authorList>
    </citation>
    <scope>NUCLEOTIDE SEQUENCE [LARGE SCALE GENOMIC DNA]</scope>
</reference>
<dbReference type="Gene3D" id="2.70.220.10">
    <property type="entry name" value="Ganglioside GM2 activator"/>
    <property type="match status" value="1"/>
</dbReference>
<proteinExistence type="predicted"/>
<dbReference type="GeneID" id="115065748"/>
<protein>
    <submittedName>
        <fullName evidence="4">Uncharacterized protein LOC115065748</fullName>
    </submittedName>
</protein>
<sequence length="182" mass="20757">MMASLSLSSAVFILLCCYLNHQQVKAKSFEIVNIRSHVNGDKVALKTFIHDNGTKFDIHATLFKPLRTHDLLMSLKLKRKIEESANYQNIFQLRQIDVCKFLANNYQKYLGQSLFNISPTILSQLECPMKPGEYHITNLTVGTNPLVNTLEPGLYRFYVEVAQVSSLAVKVLDMQITTLYKL</sequence>
<keyword evidence="1 2" id="KW-0732">Signal</keyword>
<evidence type="ECO:0000256" key="1">
    <source>
        <dbReference type="ARBA" id="ARBA00022729"/>
    </source>
</evidence>
<dbReference type="InterPro" id="IPR010512">
    <property type="entry name" value="DUF1091"/>
</dbReference>
<evidence type="ECO:0000256" key="2">
    <source>
        <dbReference type="SAM" id="SignalP"/>
    </source>
</evidence>
<dbReference type="InterPro" id="IPR036846">
    <property type="entry name" value="GM2-AP_sf"/>
</dbReference>
<dbReference type="Pfam" id="PF06477">
    <property type="entry name" value="DUF1091"/>
    <property type="match status" value="1"/>
</dbReference>
<feature type="signal peptide" evidence="2">
    <location>
        <begin position="1"/>
        <end position="26"/>
    </location>
</feature>
<dbReference type="RefSeq" id="XP_029404210.2">
    <property type="nucleotide sequence ID" value="XM_029548350.2"/>
</dbReference>
<dbReference type="KEGG" id="bdr:115065748"/>
<accession>A0A8N4KY82</accession>
<gene>
    <name evidence="4" type="primary">LOC115065748</name>
</gene>
<evidence type="ECO:0000313" key="3">
    <source>
        <dbReference type="Proteomes" id="UP001652620"/>
    </source>
</evidence>
<dbReference type="SMART" id="SM00697">
    <property type="entry name" value="DM8"/>
    <property type="match status" value="1"/>
</dbReference>
<dbReference type="PANTHER" id="PTHR20898:SF0">
    <property type="entry name" value="DAEDALUS ON 3-RELATED"/>
    <property type="match status" value="1"/>
</dbReference>
<reference evidence="4" key="2">
    <citation type="submission" date="2025-08" db="UniProtKB">
        <authorList>
            <consortium name="RefSeq"/>
        </authorList>
    </citation>
    <scope>IDENTIFICATION</scope>
    <source>
        <tissue evidence="4">Adult</tissue>
    </source>
</reference>
<organism evidence="3 4">
    <name type="scientific">Bactrocera dorsalis</name>
    <name type="common">Oriental fruit fly</name>
    <name type="synonym">Dacus dorsalis</name>
    <dbReference type="NCBI Taxonomy" id="27457"/>
    <lineage>
        <taxon>Eukaryota</taxon>
        <taxon>Metazoa</taxon>
        <taxon>Ecdysozoa</taxon>
        <taxon>Arthropoda</taxon>
        <taxon>Hexapoda</taxon>
        <taxon>Insecta</taxon>
        <taxon>Pterygota</taxon>
        <taxon>Neoptera</taxon>
        <taxon>Endopterygota</taxon>
        <taxon>Diptera</taxon>
        <taxon>Brachycera</taxon>
        <taxon>Muscomorpha</taxon>
        <taxon>Tephritoidea</taxon>
        <taxon>Tephritidae</taxon>
        <taxon>Bactrocera</taxon>
        <taxon>Bactrocera</taxon>
    </lineage>
</organism>
<dbReference type="PANTHER" id="PTHR20898">
    <property type="entry name" value="DAEDALUS ON 3-RELATED-RELATED"/>
    <property type="match status" value="1"/>
</dbReference>
<dbReference type="AlphaFoldDB" id="A0A8N4KY82"/>
<name>A0A8N4KY82_BACDO</name>